<dbReference type="GO" id="GO:0016020">
    <property type="term" value="C:membrane"/>
    <property type="evidence" value="ECO:0007669"/>
    <property type="project" value="UniProtKB-SubCell"/>
</dbReference>
<feature type="transmembrane region" description="Helical" evidence="6">
    <location>
        <begin position="241"/>
        <end position="261"/>
    </location>
</feature>
<dbReference type="PANTHER" id="PTHR46285:SF3">
    <property type="entry name" value="PROTEINASE INHIBITOR I4, SERPIN (DUF716)"/>
    <property type="match status" value="1"/>
</dbReference>
<reference evidence="7 8" key="1">
    <citation type="submission" date="2024-06" db="EMBL/GenBank/DDBJ databases">
        <title>A chromosome level genome sequence of Diviner's sage (Salvia divinorum).</title>
        <authorList>
            <person name="Ford S.A."/>
            <person name="Ro D.-K."/>
            <person name="Ness R.W."/>
            <person name="Phillips M.A."/>
        </authorList>
    </citation>
    <scope>NUCLEOTIDE SEQUENCE [LARGE SCALE GENOMIC DNA]</scope>
    <source>
        <strain evidence="7">SAF-2024a</strain>
        <tissue evidence="7">Leaf</tissue>
    </source>
</reference>
<sequence>MGNLRGHVVYGAGFSVIGVWHLINHSKLHTLNPTSYTAPTWFPTSPIKFLELYFIMSASAAAVFMDLFGGLHRHHPFAPDGTIPSSHLHSFEHSIIALSIFAYGLSTFLLEKSRSPDTARRGLSNGVAAVALAVELLEFHIHSADHMGVEGQYHLLLQAVIAAGLAATALSSAGYGRSLVVAYVKSVGIFFQGVWLVVMGFMLWTPRLIFLGCFMNWEKGSFVVRCEGEEALMRARSLVNIQFSLLLVGVNVVALVIYLVVFKIYSTKNVGCGEDEERVSTDFRVFGAIEMEILEK</sequence>
<feature type="transmembrane region" description="Helical" evidence="6">
    <location>
        <begin position="52"/>
        <end position="71"/>
    </location>
</feature>
<protein>
    <submittedName>
        <fullName evidence="7">Uncharacterized protein</fullName>
    </submittedName>
</protein>
<evidence type="ECO:0000256" key="2">
    <source>
        <dbReference type="ARBA" id="ARBA00006948"/>
    </source>
</evidence>
<feature type="transmembrane region" description="Helical" evidence="6">
    <location>
        <begin position="187"/>
        <end position="205"/>
    </location>
</feature>
<feature type="transmembrane region" description="Helical" evidence="6">
    <location>
        <begin position="153"/>
        <end position="175"/>
    </location>
</feature>
<keyword evidence="4 6" id="KW-1133">Transmembrane helix</keyword>
<dbReference type="EMBL" id="JBEAFC010000008">
    <property type="protein sequence ID" value="KAL1544612.1"/>
    <property type="molecule type" value="Genomic_DNA"/>
</dbReference>
<evidence type="ECO:0000256" key="1">
    <source>
        <dbReference type="ARBA" id="ARBA00004141"/>
    </source>
</evidence>
<proteinExistence type="inferred from homology"/>
<dbReference type="Proteomes" id="UP001567538">
    <property type="component" value="Unassembled WGS sequence"/>
</dbReference>
<comment type="similarity">
    <text evidence="2">Belongs to the TMEM45 family.</text>
</comment>
<accession>A0ABD1GKG1</accession>
<evidence type="ECO:0000256" key="3">
    <source>
        <dbReference type="ARBA" id="ARBA00022692"/>
    </source>
</evidence>
<feature type="transmembrane region" description="Helical" evidence="6">
    <location>
        <begin position="91"/>
        <end position="110"/>
    </location>
</feature>
<dbReference type="PANTHER" id="PTHR46285">
    <property type="entry name" value="PROTEINASE INHIBITOR I4, SERPIN (DUF716)-RELATED"/>
    <property type="match status" value="1"/>
</dbReference>
<evidence type="ECO:0000256" key="4">
    <source>
        <dbReference type="ARBA" id="ARBA00022989"/>
    </source>
</evidence>
<keyword evidence="3 6" id="KW-0812">Transmembrane</keyword>
<gene>
    <name evidence="7" type="ORF">AAHA92_21440</name>
</gene>
<keyword evidence="5 6" id="KW-0472">Membrane</keyword>
<feature type="transmembrane region" description="Helical" evidence="6">
    <location>
        <begin position="122"/>
        <end position="141"/>
    </location>
</feature>
<dbReference type="Pfam" id="PF04819">
    <property type="entry name" value="DUF716"/>
    <property type="match status" value="1"/>
</dbReference>
<dbReference type="InterPro" id="IPR006904">
    <property type="entry name" value="DUF716"/>
</dbReference>
<comment type="subcellular location">
    <subcellularLocation>
        <location evidence="1">Membrane</location>
        <topology evidence="1">Multi-pass membrane protein</topology>
    </subcellularLocation>
</comment>
<evidence type="ECO:0000256" key="6">
    <source>
        <dbReference type="SAM" id="Phobius"/>
    </source>
</evidence>
<keyword evidence="8" id="KW-1185">Reference proteome</keyword>
<organism evidence="7 8">
    <name type="scientific">Salvia divinorum</name>
    <name type="common">Maria pastora</name>
    <name type="synonym">Diviner's sage</name>
    <dbReference type="NCBI Taxonomy" id="28513"/>
    <lineage>
        <taxon>Eukaryota</taxon>
        <taxon>Viridiplantae</taxon>
        <taxon>Streptophyta</taxon>
        <taxon>Embryophyta</taxon>
        <taxon>Tracheophyta</taxon>
        <taxon>Spermatophyta</taxon>
        <taxon>Magnoliopsida</taxon>
        <taxon>eudicotyledons</taxon>
        <taxon>Gunneridae</taxon>
        <taxon>Pentapetalae</taxon>
        <taxon>asterids</taxon>
        <taxon>lamiids</taxon>
        <taxon>Lamiales</taxon>
        <taxon>Lamiaceae</taxon>
        <taxon>Nepetoideae</taxon>
        <taxon>Mentheae</taxon>
        <taxon>Salviinae</taxon>
        <taxon>Salvia</taxon>
        <taxon>Salvia subgen. Calosphace</taxon>
    </lineage>
</organism>
<name>A0ABD1GKG1_SALDI</name>
<evidence type="ECO:0000313" key="8">
    <source>
        <dbReference type="Proteomes" id="UP001567538"/>
    </source>
</evidence>
<evidence type="ECO:0000256" key="5">
    <source>
        <dbReference type="ARBA" id="ARBA00023136"/>
    </source>
</evidence>
<comment type="caution">
    <text evidence="7">The sequence shown here is derived from an EMBL/GenBank/DDBJ whole genome shotgun (WGS) entry which is preliminary data.</text>
</comment>
<dbReference type="AlphaFoldDB" id="A0ABD1GKG1"/>
<evidence type="ECO:0000313" key="7">
    <source>
        <dbReference type="EMBL" id="KAL1544612.1"/>
    </source>
</evidence>